<sequence length="264" mass="30228">MIKQLLLIFSIIFIIWMVILYFFQRNLLYFPAKEMPSREAFQAEDMQLVHIKTQDGLTLYSWYKAALPHKPTLLYFHGNAGHIGYRMSLVRQFLLAGFGVFLLEYRGYGGNEGQPSELGLYQDGEAALRFLQQQGIPPSRLVLYGESLGTGVVTHLATQFRVCAVVLQSPYTSMSKLARYHYPWVFIPPWDKFDSLARISKIKSPLLILHGTHDAIVPHQQALLLFQRANDPKELISLPGRGHNDLWDDGFSQKVVKFIETHCT</sequence>
<dbReference type="eggNOG" id="COG1073">
    <property type="taxonomic scope" value="Bacteria"/>
</dbReference>
<evidence type="ECO:0000256" key="1">
    <source>
        <dbReference type="SAM" id="Phobius"/>
    </source>
</evidence>
<dbReference type="RefSeq" id="WP_028372814.1">
    <property type="nucleotide sequence ID" value="NZ_CAAAJD010000017.1"/>
</dbReference>
<reference evidence="3 4" key="1">
    <citation type="submission" date="2015-11" db="EMBL/GenBank/DDBJ databases">
        <title>Genomic analysis of 38 Legionella species identifies large and diverse effector repertoires.</title>
        <authorList>
            <person name="Burstein D."/>
            <person name="Amaro F."/>
            <person name="Zusman T."/>
            <person name="Lifshitz Z."/>
            <person name="Cohen O."/>
            <person name="Gilbert J.A."/>
            <person name="Pupko T."/>
            <person name="Shuman H.A."/>
            <person name="Segal G."/>
        </authorList>
    </citation>
    <scope>NUCLEOTIDE SEQUENCE [LARGE SCALE GENOMIC DNA]</scope>
    <source>
        <strain evidence="3 4">ATCC 49751</strain>
    </source>
</reference>
<dbReference type="AlphaFoldDB" id="A0A0W0VRG7"/>
<gene>
    <name evidence="3" type="ORF">Llan_1099</name>
</gene>
<dbReference type="EMBL" id="LNYI01000022">
    <property type="protein sequence ID" value="KTD22748.1"/>
    <property type="molecule type" value="Genomic_DNA"/>
</dbReference>
<dbReference type="Gene3D" id="3.40.50.1820">
    <property type="entry name" value="alpha/beta hydrolase"/>
    <property type="match status" value="1"/>
</dbReference>
<dbReference type="PANTHER" id="PTHR12277">
    <property type="entry name" value="ALPHA/BETA HYDROLASE DOMAIN-CONTAINING PROTEIN"/>
    <property type="match status" value="1"/>
</dbReference>
<dbReference type="Pfam" id="PF12146">
    <property type="entry name" value="Hydrolase_4"/>
    <property type="match status" value="1"/>
</dbReference>
<keyword evidence="4" id="KW-1185">Reference proteome</keyword>
<name>A0A0W0VRG7_9GAMM</name>
<feature type="transmembrane region" description="Helical" evidence="1">
    <location>
        <begin position="6"/>
        <end position="23"/>
    </location>
</feature>
<comment type="caution">
    <text evidence="3">The sequence shown here is derived from an EMBL/GenBank/DDBJ whole genome shotgun (WGS) entry which is preliminary data.</text>
</comment>
<evidence type="ECO:0000259" key="2">
    <source>
        <dbReference type="Pfam" id="PF12146"/>
    </source>
</evidence>
<dbReference type="GO" id="GO:0016787">
    <property type="term" value="F:hydrolase activity"/>
    <property type="evidence" value="ECO:0007669"/>
    <property type="project" value="UniProtKB-KW"/>
</dbReference>
<keyword evidence="1" id="KW-0472">Membrane</keyword>
<accession>A0A0W0VRG7</accession>
<dbReference type="STRING" id="45067.Llan_1099"/>
<keyword evidence="1" id="KW-1133">Transmembrane helix</keyword>
<evidence type="ECO:0000313" key="3">
    <source>
        <dbReference type="EMBL" id="KTD22748.1"/>
    </source>
</evidence>
<keyword evidence="3" id="KW-0378">Hydrolase</keyword>
<dbReference type="SUPFAM" id="SSF53474">
    <property type="entry name" value="alpha/beta-Hydrolases"/>
    <property type="match status" value="1"/>
</dbReference>
<protein>
    <submittedName>
        <fullName evidence="3">Alpha/beta hydrolase family protein</fullName>
    </submittedName>
</protein>
<proteinExistence type="predicted"/>
<dbReference type="PATRIC" id="fig|45067.4.peg.1148"/>
<organism evidence="3 4">
    <name type="scientific">Legionella lansingensis</name>
    <dbReference type="NCBI Taxonomy" id="45067"/>
    <lineage>
        <taxon>Bacteria</taxon>
        <taxon>Pseudomonadati</taxon>
        <taxon>Pseudomonadota</taxon>
        <taxon>Gammaproteobacteria</taxon>
        <taxon>Legionellales</taxon>
        <taxon>Legionellaceae</taxon>
        <taxon>Legionella</taxon>
    </lineage>
</organism>
<evidence type="ECO:0000313" key="4">
    <source>
        <dbReference type="Proteomes" id="UP000054869"/>
    </source>
</evidence>
<dbReference type="PANTHER" id="PTHR12277:SF81">
    <property type="entry name" value="PROTEIN ABHD13"/>
    <property type="match status" value="1"/>
</dbReference>
<dbReference type="InterPro" id="IPR022742">
    <property type="entry name" value="Hydrolase_4"/>
</dbReference>
<dbReference type="InterPro" id="IPR029058">
    <property type="entry name" value="AB_hydrolase_fold"/>
</dbReference>
<dbReference type="Proteomes" id="UP000054869">
    <property type="component" value="Unassembled WGS sequence"/>
</dbReference>
<dbReference type="OrthoDB" id="9798884at2"/>
<keyword evidence="1" id="KW-0812">Transmembrane</keyword>
<feature type="domain" description="Serine aminopeptidase S33" evidence="2">
    <location>
        <begin position="69"/>
        <end position="176"/>
    </location>
</feature>